<evidence type="ECO:0000256" key="1">
    <source>
        <dbReference type="ARBA" id="ARBA00001946"/>
    </source>
</evidence>
<dbReference type="InterPro" id="IPR008656">
    <property type="entry name" value="Inositol_tetrakis-P_1-kinase"/>
</dbReference>
<dbReference type="EC" id="2.7.1.159" evidence="4"/>
<dbReference type="EMBL" id="JAAWWB010000013">
    <property type="protein sequence ID" value="KAG6768814.1"/>
    <property type="molecule type" value="Genomic_DNA"/>
</dbReference>
<evidence type="ECO:0000259" key="11">
    <source>
        <dbReference type="Pfam" id="PF05770"/>
    </source>
</evidence>
<reference evidence="12" key="1">
    <citation type="journal article" date="2020" name="bioRxiv">
        <title>Hybrid origin of Populus tomentosa Carr. identified through genome sequencing and phylogenomic analysis.</title>
        <authorList>
            <person name="An X."/>
            <person name="Gao K."/>
            <person name="Chen Z."/>
            <person name="Li J."/>
            <person name="Yang X."/>
            <person name="Yang X."/>
            <person name="Zhou J."/>
            <person name="Guo T."/>
            <person name="Zhao T."/>
            <person name="Huang S."/>
            <person name="Miao D."/>
            <person name="Khan W.U."/>
            <person name="Rao P."/>
            <person name="Ye M."/>
            <person name="Lei B."/>
            <person name="Liao W."/>
            <person name="Wang J."/>
            <person name="Ji L."/>
            <person name="Li Y."/>
            <person name="Guo B."/>
            <person name="Mustafa N.S."/>
            <person name="Li S."/>
            <person name="Yun Q."/>
            <person name="Keller S.R."/>
            <person name="Mao J."/>
            <person name="Zhang R."/>
            <person name="Strauss S.H."/>
        </authorList>
    </citation>
    <scope>NUCLEOTIDE SEQUENCE</scope>
    <source>
        <strain evidence="12">GM15</strain>
        <tissue evidence="12">Leaf</tissue>
    </source>
</reference>
<evidence type="ECO:0000256" key="8">
    <source>
        <dbReference type="ARBA" id="ARBA00022777"/>
    </source>
</evidence>
<keyword evidence="10" id="KW-0460">Magnesium</keyword>
<gene>
    <name evidence="12" type="ORF">POTOM_027743</name>
</gene>
<comment type="similarity">
    <text evidence="2">Belongs to the ITPK1 family.</text>
</comment>
<evidence type="ECO:0000313" key="13">
    <source>
        <dbReference type="Proteomes" id="UP000886885"/>
    </source>
</evidence>
<dbReference type="PANTHER" id="PTHR14217:SF1">
    <property type="entry name" value="INOSITOL-TETRAKISPHOSPHATE 1-KINASE"/>
    <property type="match status" value="1"/>
</dbReference>
<comment type="caution">
    <text evidence="12">The sequence shown here is derived from an EMBL/GenBank/DDBJ whole genome shotgun (WGS) entry which is preliminary data.</text>
</comment>
<proteinExistence type="inferred from homology"/>
<dbReference type="InterPro" id="IPR040464">
    <property type="entry name" value="InsP(3)kin_ATP-grasp"/>
</dbReference>
<keyword evidence="6" id="KW-0479">Metal-binding</keyword>
<dbReference type="GO" id="GO:0052725">
    <property type="term" value="F:inositol-1,3,4-trisphosphate 6-kinase activity"/>
    <property type="evidence" value="ECO:0007669"/>
    <property type="project" value="InterPro"/>
</dbReference>
<keyword evidence="13" id="KW-1185">Reference proteome</keyword>
<evidence type="ECO:0000256" key="2">
    <source>
        <dbReference type="ARBA" id="ARBA00009601"/>
    </source>
</evidence>
<comment type="subunit">
    <text evidence="3">Monomer.</text>
</comment>
<evidence type="ECO:0000313" key="12">
    <source>
        <dbReference type="EMBL" id="KAG6768814.1"/>
    </source>
</evidence>
<organism evidence="12 13">
    <name type="scientific">Populus tomentosa</name>
    <name type="common">Chinese white poplar</name>
    <dbReference type="NCBI Taxonomy" id="118781"/>
    <lineage>
        <taxon>Eukaryota</taxon>
        <taxon>Viridiplantae</taxon>
        <taxon>Streptophyta</taxon>
        <taxon>Embryophyta</taxon>
        <taxon>Tracheophyta</taxon>
        <taxon>Spermatophyta</taxon>
        <taxon>Magnoliopsida</taxon>
        <taxon>eudicotyledons</taxon>
        <taxon>Gunneridae</taxon>
        <taxon>Pentapetalae</taxon>
        <taxon>rosids</taxon>
        <taxon>fabids</taxon>
        <taxon>Malpighiales</taxon>
        <taxon>Salicaceae</taxon>
        <taxon>Saliceae</taxon>
        <taxon>Populus</taxon>
    </lineage>
</organism>
<comment type="cofactor">
    <cofactor evidence="1">
        <name>Mg(2+)</name>
        <dbReference type="ChEBI" id="CHEBI:18420"/>
    </cofactor>
</comment>
<dbReference type="Proteomes" id="UP000886885">
    <property type="component" value="Chromosome 7A"/>
</dbReference>
<evidence type="ECO:0000256" key="3">
    <source>
        <dbReference type="ARBA" id="ARBA00011245"/>
    </source>
</evidence>
<protein>
    <recommendedName>
        <fullName evidence="4">inositol-1,3,4-trisphosphate 5/6-kinase</fullName>
        <ecNumber evidence="4">2.7.1.159</ecNumber>
    </recommendedName>
</protein>
<accession>A0A8X8CXG9</accession>
<dbReference type="GO" id="GO:0047325">
    <property type="term" value="F:inositol-3,4,5,6-tetrakisphosphate 1-kinase activity"/>
    <property type="evidence" value="ECO:0007669"/>
    <property type="project" value="InterPro"/>
</dbReference>
<keyword evidence="5" id="KW-0808">Transferase</keyword>
<dbReference type="PANTHER" id="PTHR14217">
    <property type="entry name" value="INOSITOL-TETRAKISPHOSPHATE 1-KINASE"/>
    <property type="match status" value="1"/>
</dbReference>
<dbReference type="GO" id="GO:0052726">
    <property type="term" value="F:inositol-1,3,4-trisphosphate 5-kinase activity"/>
    <property type="evidence" value="ECO:0007669"/>
    <property type="project" value="InterPro"/>
</dbReference>
<evidence type="ECO:0000256" key="7">
    <source>
        <dbReference type="ARBA" id="ARBA00022741"/>
    </source>
</evidence>
<dbReference type="GO" id="GO:0000287">
    <property type="term" value="F:magnesium ion binding"/>
    <property type="evidence" value="ECO:0007669"/>
    <property type="project" value="InterPro"/>
</dbReference>
<dbReference type="OrthoDB" id="25308at2759"/>
<evidence type="ECO:0000256" key="10">
    <source>
        <dbReference type="ARBA" id="ARBA00022842"/>
    </source>
</evidence>
<evidence type="ECO:0000256" key="5">
    <source>
        <dbReference type="ARBA" id="ARBA00022679"/>
    </source>
</evidence>
<dbReference type="AlphaFoldDB" id="A0A8X8CXG9"/>
<keyword evidence="9" id="KW-0067">ATP-binding</keyword>
<evidence type="ECO:0000256" key="6">
    <source>
        <dbReference type="ARBA" id="ARBA00022723"/>
    </source>
</evidence>
<name>A0A8X8CXG9_POPTO</name>
<keyword evidence="7" id="KW-0547">Nucleotide-binding</keyword>
<dbReference type="GO" id="GO:0005524">
    <property type="term" value="F:ATP binding"/>
    <property type="evidence" value="ECO:0007669"/>
    <property type="project" value="UniProtKB-KW"/>
</dbReference>
<feature type="domain" description="Inositol 1,3,4-trisphosphate 5/6-kinase ATP-grasp" evidence="11">
    <location>
        <begin position="229"/>
        <end position="357"/>
    </location>
</feature>
<keyword evidence="8" id="KW-0418">Kinase</keyword>
<evidence type="ECO:0000256" key="4">
    <source>
        <dbReference type="ARBA" id="ARBA00012017"/>
    </source>
</evidence>
<dbReference type="GO" id="GO:0005737">
    <property type="term" value="C:cytoplasm"/>
    <property type="evidence" value="ECO:0007669"/>
    <property type="project" value="TreeGrafter"/>
</dbReference>
<evidence type="ECO:0000256" key="9">
    <source>
        <dbReference type="ARBA" id="ARBA00022840"/>
    </source>
</evidence>
<dbReference type="GO" id="GO:0032957">
    <property type="term" value="P:inositol trisphosphate metabolic process"/>
    <property type="evidence" value="ECO:0007669"/>
    <property type="project" value="InterPro"/>
</dbReference>
<sequence length="376" mass="41760">MGSLVKGVIIHESLLIQDHATTSFHPPAHSLLRKLRHSNLHIGIYCSPYLLDNKVFPITLSWGDIGGEILYLISNSKKDAIGQLSNLGWIIVVFDVEGAGACENSGVVCISKLEEFPLVICGLNRKRLAIGDKAVTVGYFMKPSREEDFSKRGAFPMNPAPNGLMFLPLTFELPLPAQLQLVDLVLVISVDLSGSSESTNRITFSPGMLELQRCCLGVFHLQPEFKYVADAYRMAIIFRVEDFKDLNIPLPAIVQEYVDHSSNIFKNYVLGELLFCAVKKSIPDVNVLTKSSERNELGPLFFDSLKSLPIGTEHYTDANSFKTNIHSFDLELVTDAVNWLARKLDLTIFGFDAVASNVFLSTYLLQSPSFTGQRPD</sequence>
<dbReference type="Pfam" id="PF05770">
    <property type="entry name" value="Ins134_P3_kin"/>
    <property type="match status" value="1"/>
</dbReference>